<dbReference type="Gene3D" id="3.40.50.300">
    <property type="entry name" value="P-loop containing nucleotide triphosphate hydrolases"/>
    <property type="match status" value="1"/>
</dbReference>
<dbReference type="SUPFAM" id="SSF52540">
    <property type="entry name" value="P-loop containing nucleoside triphosphate hydrolases"/>
    <property type="match status" value="1"/>
</dbReference>
<dbReference type="CDD" id="cd00090">
    <property type="entry name" value="HTH_ARSR"/>
    <property type="match status" value="1"/>
</dbReference>
<dbReference type="InterPro" id="IPR036388">
    <property type="entry name" value="WH-like_DNA-bd_sf"/>
</dbReference>
<proteinExistence type="predicted"/>
<dbReference type="InterPro" id="IPR011991">
    <property type="entry name" value="ArsR-like_HTH"/>
</dbReference>
<dbReference type="AlphaFoldDB" id="A0A6J6Z2J9"/>
<dbReference type="Gene3D" id="1.10.10.10">
    <property type="entry name" value="Winged helix-like DNA-binding domain superfamily/Winged helix DNA-binding domain"/>
    <property type="match status" value="1"/>
</dbReference>
<dbReference type="PANTHER" id="PTHR34704">
    <property type="entry name" value="ATPASE"/>
    <property type="match status" value="1"/>
</dbReference>
<dbReference type="PANTHER" id="PTHR34704:SF1">
    <property type="entry name" value="ATPASE"/>
    <property type="match status" value="1"/>
</dbReference>
<protein>
    <submittedName>
        <fullName evidence="1">Unannotated protein</fullName>
    </submittedName>
</protein>
<accession>A0A6J6Z2J9</accession>
<sequence length="474" mass="50569">MDRDVISDFIDSTAARPLLGLVYGRRRIGKSTLLASEVDKRKGFYFEATRVASRVQLDRLGAELGEHLGVGRIALDSWDEALRSLLALGAKGPVPVVIDEFGHVLEADRSIESTIAAAFGPGARRGPSSQARLVLCGSAISVMRGLTAGEAPLRGRAGMELIMHADDYRAAAERLNDPTDLQTAVQVYAAIGGVVGYATDMVNFDLPDGAGDVDRWIVQRILSPGATMRNEATTLLAEDPVMAGAGSLIHHSILAAIANGAVTAGSIANRIGRTVSNLAPALNRLVDAGFVIRLEDPIRDQRPLYSLDDPFLQFHYAVLDPHGALLRDRTPSTVWTNRLRASFDSQVRGPVFEAQARTWARRFAAASTIDPASRIGPSSVNIDGVDHELDVVAAADGPTPAKRTITAIGEAKAGETLGIGHLNRLERARTALGQRAADARLFLFGTNVDPALAAAASKRSDAEVVDLDRLYHGE</sequence>
<dbReference type="EMBL" id="CAFAAJ010000132">
    <property type="protein sequence ID" value="CAB4814683.1"/>
    <property type="molecule type" value="Genomic_DNA"/>
</dbReference>
<organism evidence="1">
    <name type="scientific">freshwater metagenome</name>
    <dbReference type="NCBI Taxonomy" id="449393"/>
    <lineage>
        <taxon>unclassified sequences</taxon>
        <taxon>metagenomes</taxon>
        <taxon>ecological metagenomes</taxon>
    </lineage>
</organism>
<dbReference type="SUPFAM" id="SSF46785">
    <property type="entry name" value="Winged helix' DNA-binding domain"/>
    <property type="match status" value="1"/>
</dbReference>
<name>A0A6J6Z2J9_9ZZZZ</name>
<dbReference type="InterPro" id="IPR036390">
    <property type="entry name" value="WH_DNA-bd_sf"/>
</dbReference>
<gene>
    <name evidence="1" type="ORF">UFOPK3001_01804</name>
</gene>
<reference evidence="1" key="1">
    <citation type="submission" date="2020-05" db="EMBL/GenBank/DDBJ databases">
        <authorList>
            <person name="Chiriac C."/>
            <person name="Salcher M."/>
            <person name="Ghai R."/>
            <person name="Kavagutti S V."/>
        </authorList>
    </citation>
    <scope>NUCLEOTIDE SEQUENCE</scope>
</reference>
<dbReference type="InterPro" id="IPR027417">
    <property type="entry name" value="P-loop_NTPase"/>
</dbReference>
<evidence type="ECO:0000313" key="1">
    <source>
        <dbReference type="EMBL" id="CAB4814683.1"/>
    </source>
</evidence>